<dbReference type="Proteomes" id="UP000250197">
    <property type="component" value="Chromosome"/>
</dbReference>
<dbReference type="EMBL" id="CP021252">
    <property type="protein sequence ID" value="ART21783.1"/>
    <property type="molecule type" value="Genomic_DNA"/>
</dbReference>
<accession>A0A2Z2IZS7</accession>
<dbReference type="KEGG" id="cstr:CBE89_09960"/>
<sequence>MFIGAHGDTGDYEYALDAANSAAKHLQVIQAELPATSPLDRDAGMLAKFVRAAQRNLSQQRPADNPDELLDLATSLKERLEGADSRGHFSLVKRGFRPNFGSRPRALGHGLRPRLRTSRWPWSGYAASGGALGKASVLVSLRPRVKLGSRKFNCWDSVNSV</sequence>
<protein>
    <submittedName>
        <fullName evidence="1">Uncharacterized protein</fullName>
    </submittedName>
</protein>
<evidence type="ECO:0000313" key="2">
    <source>
        <dbReference type="Proteomes" id="UP000250197"/>
    </source>
</evidence>
<dbReference type="AlphaFoldDB" id="A0A2Z2IZS7"/>
<proteinExistence type="predicted"/>
<gene>
    <name evidence="1" type="ORF">CBE89_09960</name>
</gene>
<evidence type="ECO:0000313" key="1">
    <source>
        <dbReference type="EMBL" id="ART21783.1"/>
    </source>
</evidence>
<organism evidence="1 2">
    <name type="scientific">Corynebacterium striatum</name>
    <dbReference type="NCBI Taxonomy" id="43770"/>
    <lineage>
        <taxon>Bacteria</taxon>
        <taxon>Bacillati</taxon>
        <taxon>Actinomycetota</taxon>
        <taxon>Actinomycetes</taxon>
        <taxon>Mycobacteriales</taxon>
        <taxon>Corynebacteriaceae</taxon>
        <taxon>Corynebacterium</taxon>
    </lineage>
</organism>
<name>A0A2Z2IZS7_CORST</name>
<reference evidence="1 2" key="1">
    <citation type="submission" date="2017-05" db="EMBL/GenBank/DDBJ databases">
        <title>Complete genome sequence of Corynebacterium striatum KC-Na-1 isolated from Neophocaena asiaeorientalis in Korea.</title>
        <authorList>
            <person name="Kim J.H."/>
            <person name="Lee K."/>
        </authorList>
    </citation>
    <scope>NUCLEOTIDE SEQUENCE [LARGE SCALE GENOMIC DNA]</scope>
    <source>
        <strain evidence="1 2">KC-Na-01</strain>
    </source>
</reference>